<keyword evidence="2" id="KW-1185">Reference proteome</keyword>
<reference evidence="1 2" key="1">
    <citation type="submission" date="2017-05" db="EMBL/GenBank/DDBJ databases">
        <title>Biotechnological potential of actinobacteria isolated from South African environments.</title>
        <authorList>
            <person name="Le Roes-Hill M."/>
            <person name="Prins A."/>
            <person name="Durrell K.A."/>
        </authorList>
    </citation>
    <scope>NUCLEOTIDE SEQUENCE [LARGE SCALE GENOMIC DNA]</scope>
    <source>
        <strain evidence="1">M26</strain>
    </source>
</reference>
<dbReference type="AlphaFoldDB" id="A0A243RI37"/>
<organism evidence="1 2">
    <name type="scientific">Streptosporangium minutum</name>
    <dbReference type="NCBI Taxonomy" id="569862"/>
    <lineage>
        <taxon>Bacteria</taxon>
        <taxon>Bacillati</taxon>
        <taxon>Actinomycetota</taxon>
        <taxon>Actinomycetes</taxon>
        <taxon>Streptosporangiales</taxon>
        <taxon>Streptosporangiaceae</taxon>
        <taxon>Streptosporangium</taxon>
    </lineage>
</organism>
<dbReference type="EMBL" id="NGFP01000105">
    <property type="protein sequence ID" value="OUC94446.1"/>
    <property type="molecule type" value="Genomic_DNA"/>
</dbReference>
<name>A0A243RI37_9ACTN</name>
<sequence length="85" mass="8576">MRRAHATAAGFGCIAVGMIAFTGGNEMTAAAGILVIDAGNSGALDGPAYFNRPGPRVVRGAEVLVQVFHEVCAGAPVERGAAHRA</sequence>
<comment type="caution">
    <text evidence="1">The sequence shown here is derived from an EMBL/GenBank/DDBJ whole genome shotgun (WGS) entry which is preliminary data.</text>
</comment>
<accession>A0A243RI37</accession>
<proteinExistence type="predicted"/>
<protein>
    <submittedName>
        <fullName evidence="1">Uncharacterized protein</fullName>
    </submittedName>
</protein>
<evidence type="ECO:0000313" key="2">
    <source>
        <dbReference type="Proteomes" id="UP000194761"/>
    </source>
</evidence>
<dbReference type="Proteomes" id="UP000194761">
    <property type="component" value="Unassembled WGS sequence"/>
</dbReference>
<evidence type="ECO:0000313" key="1">
    <source>
        <dbReference type="EMBL" id="OUC94446.1"/>
    </source>
</evidence>
<gene>
    <name evidence="1" type="ORF">CA984_22295</name>
</gene>